<dbReference type="SUPFAM" id="SSF52374">
    <property type="entry name" value="Nucleotidylyl transferase"/>
    <property type="match status" value="1"/>
</dbReference>
<proteinExistence type="predicted"/>
<keyword evidence="2" id="KW-1185">Reference proteome</keyword>
<accession>A0A0P7BIB7</accession>
<evidence type="ECO:0000313" key="2">
    <source>
        <dbReference type="Proteomes" id="UP000050424"/>
    </source>
</evidence>
<gene>
    <name evidence="1" type="ORF">AK830_g1606</name>
</gene>
<organism evidence="1 2">
    <name type="scientific">Neonectria ditissima</name>
    <dbReference type="NCBI Taxonomy" id="78410"/>
    <lineage>
        <taxon>Eukaryota</taxon>
        <taxon>Fungi</taxon>
        <taxon>Dikarya</taxon>
        <taxon>Ascomycota</taxon>
        <taxon>Pezizomycotina</taxon>
        <taxon>Sordariomycetes</taxon>
        <taxon>Hypocreomycetidae</taxon>
        <taxon>Hypocreales</taxon>
        <taxon>Nectriaceae</taxon>
        <taxon>Neonectria</taxon>
    </lineage>
</organism>
<name>A0A0P7BIB7_9HYPO</name>
<dbReference type="OrthoDB" id="2149705at2759"/>
<evidence type="ECO:0000313" key="1">
    <source>
        <dbReference type="EMBL" id="KPM44970.1"/>
    </source>
</evidence>
<comment type="caution">
    <text evidence="1">The sequence shown here is derived from an EMBL/GenBank/DDBJ whole genome shotgun (WGS) entry which is preliminary data.</text>
</comment>
<dbReference type="EMBL" id="LKCW01000013">
    <property type="protein sequence ID" value="KPM44970.1"/>
    <property type="molecule type" value="Genomic_DNA"/>
</dbReference>
<dbReference type="AlphaFoldDB" id="A0A0P7BIB7"/>
<protein>
    <recommendedName>
        <fullName evidence="3">Lysine--tRNA ligase</fullName>
    </recommendedName>
</protein>
<reference evidence="1 2" key="1">
    <citation type="submission" date="2015-09" db="EMBL/GenBank/DDBJ databases">
        <title>Draft genome of a European isolate of the apple canker pathogen Neonectria ditissima.</title>
        <authorList>
            <person name="Gomez-Cortecero A."/>
            <person name="Harrison R.J."/>
            <person name="Armitage A.D."/>
        </authorList>
    </citation>
    <scope>NUCLEOTIDE SEQUENCE [LARGE SCALE GENOMIC DNA]</scope>
    <source>
        <strain evidence="1 2">R09/05</strain>
    </source>
</reference>
<dbReference type="Proteomes" id="UP000050424">
    <property type="component" value="Unassembled WGS sequence"/>
</dbReference>
<evidence type="ECO:0008006" key="3">
    <source>
        <dbReference type="Google" id="ProtNLM"/>
    </source>
</evidence>
<sequence>MNRSTGANIIHHDGIGHHPLGAGSYYFKDDLVNWLCNRVAETQISIFIGAQPNSSPHMGNICNIATAFALGQQLQAAGRGVRVCFDAVDTAPTPGRDSNVRIDGITYQRSLHWSKVDEAYLSQFSEILAEFSRTSGVAFTVRKQAEILGSSVALEHLRDIISQRAELGALLSPKTGHLGIRAACPVEACGLSDRAGVRNRYLEDGSILFHCHVHGDFDISLHDPRQAAKLELNTPMRNLLRNRLFGTDPATYWIQVVGADYAGFYQEQFLWRPLAATDLPLEKLPLILYSPQILDWSGSKLSKSMYVESSAYSYLRGTSLEYMLGYHLLPASGFTLEHIYRVCYDWIDNPYKLFRAYSIYYLHDLLTAARNTAVSSPGEEREEESHPVGTRRKLRAFYAALNRWGRVGAHKKIQG</sequence>